<dbReference type="CDD" id="cd09274">
    <property type="entry name" value="RNase_HI_RT_Ty3"/>
    <property type="match status" value="1"/>
</dbReference>
<dbReference type="InterPro" id="IPR041588">
    <property type="entry name" value="Integrase_H2C2"/>
</dbReference>
<dbReference type="InterPro" id="IPR021109">
    <property type="entry name" value="Peptidase_aspartic_dom_sf"/>
</dbReference>
<dbReference type="GO" id="GO:0004519">
    <property type="term" value="F:endonuclease activity"/>
    <property type="evidence" value="ECO:0007669"/>
    <property type="project" value="UniProtKB-KW"/>
</dbReference>
<dbReference type="Pfam" id="PF00078">
    <property type="entry name" value="RVT_1"/>
    <property type="match status" value="1"/>
</dbReference>
<dbReference type="GO" id="GO:0003964">
    <property type="term" value="F:RNA-directed DNA polymerase activity"/>
    <property type="evidence" value="ECO:0007669"/>
    <property type="project" value="UniProtKB-KW"/>
</dbReference>
<reference evidence="10" key="1">
    <citation type="submission" date="2022-07" db="EMBL/GenBank/DDBJ databases">
        <authorList>
            <person name="Macas J."/>
            <person name="Novak P."/>
            <person name="Neumann P."/>
        </authorList>
    </citation>
    <scope>NUCLEOTIDE SEQUENCE</scope>
</reference>
<accession>A0AAV0F767</accession>
<dbReference type="PANTHER" id="PTHR37984">
    <property type="entry name" value="PROTEIN CBG26694"/>
    <property type="match status" value="1"/>
</dbReference>
<feature type="region of interest" description="Disordered" evidence="8">
    <location>
        <begin position="119"/>
        <end position="186"/>
    </location>
</feature>
<evidence type="ECO:0000313" key="10">
    <source>
        <dbReference type="EMBL" id="CAH9131315.1"/>
    </source>
</evidence>
<gene>
    <name evidence="10" type="ORF">CEPIT_LOCUS31305</name>
</gene>
<dbReference type="InterPro" id="IPR043502">
    <property type="entry name" value="DNA/RNA_pol_sf"/>
</dbReference>
<dbReference type="InterPro" id="IPR001584">
    <property type="entry name" value="Integrase_cat-core"/>
</dbReference>
<feature type="region of interest" description="Disordered" evidence="8">
    <location>
        <begin position="57"/>
        <end position="76"/>
    </location>
</feature>
<dbReference type="Gene3D" id="2.40.70.10">
    <property type="entry name" value="Acid Proteases"/>
    <property type="match status" value="1"/>
</dbReference>
<keyword evidence="6" id="KW-0378">Hydrolase</keyword>
<dbReference type="EC" id="2.7.7.49" evidence="1"/>
<name>A0AAV0F767_9ASTE</name>
<protein>
    <recommendedName>
        <fullName evidence="1">RNA-directed DNA polymerase</fullName>
        <ecNumber evidence="1">2.7.7.49</ecNumber>
    </recommendedName>
</protein>
<evidence type="ECO:0000256" key="8">
    <source>
        <dbReference type="SAM" id="MobiDB-lite"/>
    </source>
</evidence>
<evidence type="ECO:0000259" key="9">
    <source>
        <dbReference type="PROSITE" id="PS50994"/>
    </source>
</evidence>
<dbReference type="InterPro" id="IPR050951">
    <property type="entry name" value="Retrovirus_Pol_polyprotein"/>
</dbReference>
<dbReference type="Pfam" id="PF17917">
    <property type="entry name" value="RT_RNaseH"/>
    <property type="match status" value="1"/>
</dbReference>
<keyword evidence="4" id="KW-0540">Nuclease</keyword>
<evidence type="ECO:0000256" key="1">
    <source>
        <dbReference type="ARBA" id="ARBA00012493"/>
    </source>
</evidence>
<feature type="region of interest" description="Disordered" evidence="8">
    <location>
        <begin position="631"/>
        <end position="666"/>
    </location>
</feature>
<dbReference type="GO" id="GO:0003676">
    <property type="term" value="F:nucleic acid binding"/>
    <property type="evidence" value="ECO:0007669"/>
    <property type="project" value="InterPro"/>
</dbReference>
<dbReference type="Pfam" id="PF03732">
    <property type="entry name" value="Retrotrans_gag"/>
    <property type="match status" value="1"/>
</dbReference>
<dbReference type="Gene3D" id="3.30.70.270">
    <property type="match status" value="2"/>
</dbReference>
<keyword evidence="5" id="KW-0255">Endonuclease</keyword>
<evidence type="ECO:0000313" key="11">
    <source>
        <dbReference type="Proteomes" id="UP001152523"/>
    </source>
</evidence>
<feature type="compositionally biased region" description="Low complexity" evidence="8">
    <location>
        <begin position="523"/>
        <end position="560"/>
    </location>
</feature>
<dbReference type="Pfam" id="PF00665">
    <property type="entry name" value="rve"/>
    <property type="match status" value="1"/>
</dbReference>
<keyword evidence="7" id="KW-0695">RNA-directed DNA polymerase</keyword>
<evidence type="ECO:0000256" key="2">
    <source>
        <dbReference type="ARBA" id="ARBA00022679"/>
    </source>
</evidence>
<evidence type="ECO:0000256" key="6">
    <source>
        <dbReference type="ARBA" id="ARBA00022801"/>
    </source>
</evidence>
<keyword evidence="3" id="KW-0548">Nucleotidyltransferase</keyword>
<dbReference type="InterPro" id="IPR012337">
    <property type="entry name" value="RNaseH-like_sf"/>
</dbReference>
<dbReference type="GO" id="GO:0015074">
    <property type="term" value="P:DNA integration"/>
    <property type="evidence" value="ECO:0007669"/>
    <property type="project" value="InterPro"/>
</dbReference>
<dbReference type="InterPro" id="IPR041373">
    <property type="entry name" value="RT_RNaseH"/>
</dbReference>
<feature type="region of interest" description="Disordered" evidence="8">
    <location>
        <begin position="25"/>
        <end position="49"/>
    </location>
</feature>
<dbReference type="SUPFAM" id="SSF81995">
    <property type="entry name" value="beta-sandwich domain of Sec23/24"/>
    <property type="match status" value="1"/>
</dbReference>
<dbReference type="Gene3D" id="1.10.340.70">
    <property type="match status" value="1"/>
</dbReference>
<dbReference type="PANTHER" id="PTHR37984:SF5">
    <property type="entry name" value="PROTEIN NYNRIN-LIKE"/>
    <property type="match status" value="1"/>
</dbReference>
<feature type="region of interest" description="Disordered" evidence="8">
    <location>
        <begin position="953"/>
        <end position="984"/>
    </location>
</feature>
<dbReference type="FunFam" id="3.30.70.270:FF:000020">
    <property type="entry name" value="Transposon Tf2-6 polyprotein-like Protein"/>
    <property type="match status" value="1"/>
</dbReference>
<dbReference type="Gene3D" id="3.10.10.10">
    <property type="entry name" value="HIV Type 1 Reverse Transcriptase, subunit A, domain 1"/>
    <property type="match status" value="1"/>
</dbReference>
<dbReference type="CDD" id="cd00303">
    <property type="entry name" value="retropepsin_like"/>
    <property type="match status" value="1"/>
</dbReference>
<dbReference type="CDD" id="cd01647">
    <property type="entry name" value="RT_LTR"/>
    <property type="match status" value="1"/>
</dbReference>
<dbReference type="SUPFAM" id="SSF56672">
    <property type="entry name" value="DNA/RNA polymerases"/>
    <property type="match status" value="1"/>
</dbReference>
<feature type="compositionally biased region" description="Low complexity" evidence="8">
    <location>
        <begin position="151"/>
        <end position="186"/>
    </location>
</feature>
<feature type="compositionally biased region" description="Basic and acidic residues" evidence="8">
    <location>
        <begin position="631"/>
        <end position="663"/>
    </location>
</feature>
<evidence type="ECO:0000256" key="7">
    <source>
        <dbReference type="ARBA" id="ARBA00022918"/>
    </source>
</evidence>
<feature type="compositionally biased region" description="Polar residues" evidence="8">
    <location>
        <begin position="57"/>
        <end position="72"/>
    </location>
</feature>
<dbReference type="Pfam" id="PF17921">
    <property type="entry name" value="Integrase_H2C2"/>
    <property type="match status" value="1"/>
</dbReference>
<dbReference type="Proteomes" id="UP001152523">
    <property type="component" value="Unassembled WGS sequence"/>
</dbReference>
<keyword evidence="2" id="KW-0808">Transferase</keyword>
<dbReference type="InterPro" id="IPR000477">
    <property type="entry name" value="RT_dom"/>
</dbReference>
<evidence type="ECO:0000256" key="3">
    <source>
        <dbReference type="ARBA" id="ARBA00022695"/>
    </source>
</evidence>
<dbReference type="InterPro" id="IPR036397">
    <property type="entry name" value="RNaseH_sf"/>
</dbReference>
<dbReference type="EMBL" id="CAMAPF010000965">
    <property type="protein sequence ID" value="CAH9131315.1"/>
    <property type="molecule type" value="Genomic_DNA"/>
</dbReference>
<dbReference type="InterPro" id="IPR005162">
    <property type="entry name" value="Retrotrans_gag_dom"/>
</dbReference>
<organism evidence="10 11">
    <name type="scientific">Cuscuta epithymum</name>
    <dbReference type="NCBI Taxonomy" id="186058"/>
    <lineage>
        <taxon>Eukaryota</taxon>
        <taxon>Viridiplantae</taxon>
        <taxon>Streptophyta</taxon>
        <taxon>Embryophyta</taxon>
        <taxon>Tracheophyta</taxon>
        <taxon>Spermatophyta</taxon>
        <taxon>Magnoliopsida</taxon>
        <taxon>eudicotyledons</taxon>
        <taxon>Gunneridae</taxon>
        <taxon>Pentapetalae</taxon>
        <taxon>asterids</taxon>
        <taxon>lamiids</taxon>
        <taxon>Solanales</taxon>
        <taxon>Convolvulaceae</taxon>
        <taxon>Cuscuteae</taxon>
        <taxon>Cuscuta</taxon>
        <taxon>Cuscuta subgen. Cuscuta</taxon>
    </lineage>
</organism>
<feature type="region of interest" description="Disordered" evidence="8">
    <location>
        <begin position="523"/>
        <end position="569"/>
    </location>
</feature>
<proteinExistence type="predicted"/>
<dbReference type="PROSITE" id="PS50994">
    <property type="entry name" value="INTEGRASE"/>
    <property type="match status" value="1"/>
</dbReference>
<dbReference type="FunFam" id="3.10.20.370:FF:000001">
    <property type="entry name" value="Retrovirus-related Pol polyprotein from transposon 17.6-like protein"/>
    <property type="match status" value="1"/>
</dbReference>
<feature type="compositionally biased region" description="Basic and acidic residues" evidence="8">
    <location>
        <begin position="25"/>
        <end position="34"/>
    </location>
</feature>
<comment type="caution">
    <text evidence="10">The sequence shown here is derived from an EMBL/GenBank/DDBJ whole genome shotgun (WGS) entry which is preliminary data.</text>
</comment>
<feature type="domain" description="Integrase catalytic" evidence="9">
    <location>
        <begin position="1643"/>
        <end position="1809"/>
    </location>
</feature>
<dbReference type="SUPFAM" id="SSF53098">
    <property type="entry name" value="Ribonuclease H-like"/>
    <property type="match status" value="1"/>
</dbReference>
<dbReference type="Gene3D" id="3.30.420.10">
    <property type="entry name" value="Ribonuclease H-like superfamily/Ribonuclease H"/>
    <property type="match status" value="1"/>
</dbReference>
<feature type="compositionally biased region" description="Polar residues" evidence="8">
    <location>
        <begin position="119"/>
        <end position="132"/>
    </location>
</feature>
<dbReference type="GO" id="GO:0016787">
    <property type="term" value="F:hydrolase activity"/>
    <property type="evidence" value="ECO:0007669"/>
    <property type="project" value="UniProtKB-KW"/>
</dbReference>
<dbReference type="InterPro" id="IPR043128">
    <property type="entry name" value="Rev_trsase/Diguanyl_cyclase"/>
</dbReference>
<evidence type="ECO:0000256" key="4">
    <source>
        <dbReference type="ARBA" id="ARBA00022722"/>
    </source>
</evidence>
<feature type="compositionally biased region" description="Basic and acidic residues" evidence="8">
    <location>
        <begin position="960"/>
        <end position="977"/>
    </location>
</feature>
<keyword evidence="11" id="KW-1185">Reference proteome</keyword>
<evidence type="ECO:0000256" key="5">
    <source>
        <dbReference type="ARBA" id="ARBA00022759"/>
    </source>
</evidence>
<sequence length="1955" mass="222366">MHTRSKKGESLVPLNPEIEKLAKQNRKALREQKATMDQPFASGIAGTSEVQTTSGNLDFYVNTSPQSSQENSPRAYPGYQNLRTPFFHQNQSTPQLNLPPLYQLFQNTSIAPEPTFQNQTFGMQGLGQNNPVFQPRQNQPPVTQNPPPTQPQNQPFQPQYQQFHQTQPQPNIIRPQPIRPQPVHQPRYQAPPYHNYVPHDNPLYQGESIADFLAPEITEYDSIQVPGITAPRYEIKPAVINMVLNNQFGGSPTEDPVAHITKFLRMCQTFKIPGLDDDQVRMLLFPFSLRDDAQRWLDSNPHHHIQTWDQLHKAFIKEYFPTSKAIKLKKQLQEFKQGSLETLAEAWKRFKVLRRACPQGKMTDCEVLSCFYSGLNNEGKMMLDASGGGAFPQLPSEVAEELVEKIVSNNASWYSSRDTPHQKAPGLYEISENSALSARVDALTSLIQKLATTVEDNQKKTELALSVPSVNMVAPVPISPSCSMCGGLHSPHECTMMAHSAAPGVEQVDAMYYQRQGYYNQPYGQQQQGQYGQGNQQQSRNFNQPQVPQGQQQAPQPAQGSFRKETEQRFSSLEDTFKKYMQVTDARMHNMETQLGQIFKAVSERPQGSLPSNTEPNPREHVQAVTLRSGKELEPAATTKKPDEVQVEPAVREEEKEKDEGREVAAAPKQSVPVKNYTLPLPYPARLTRKNDSDQFGKFLHLMKQVQINLPFVDALAQMPKYAKFMKDLLTNKRRLEEASTVTLNEECSAVIRTDLPKKLKDPGSFTIPCFIGDLTFDRALADLGASINLMPLALYEKLALGPLKPTRMCIQLADRSVKYPQGIIEDVLVKVDKFIFPVDFVILDMDQDREVPLILGRPFLATARALIDVGDGKLVLRVGDESATFDMSKIMKRPCQDSGECFYMDVVDSLVEDCIPNMLSDEAFFDLLLDDSLSAEDLELLPSFDCLMLDGEEDSSDASDVKGKEEDLDKVEKEDCQTDSSIVTPSPLNLKPLPSHLEYAFLDDSPDLPVILASGLEPSQKFACLDLLCEQREALARKLSDMKGISPVFCTHKILMEDNAKPVVQPQRRLNPNMQEVVREEVIRLLDVGIIYPISDSPWVSPTQVVPKKGGMTVVRNEKEELIATRTVTGWRVCIDYRRLNAATRKDHFPLPFIDQILERLAGHKFYCFLDGMSGYFQIPIAPEDQDKTTFTCPFGTFAYRRMAFGLCNAPATFMRCMLAIFGDFIGKIMEVFMDDFSVYGDTFNECLENLKKVLVRCREVNLVLNWEKCHFIVSEGVVLGHKISSRGIEVDPAKVDVISKLPPPTSVRAIRSFLGHAGFYRRFIQDFSKIARPMTKLLEKDTPFDFSKECLEAFECLKEKLVKAPVVVAPDWSLPFEIMCDASDFAVGAVLGQRREKYFQPISYASKTLDSAQENYTTTEKELLAVVFALDKFRPYLILSKVVIFTDHSALKYLMQKVDAKPRLIRWILLLQEFDIEIRDKKGAENLAADHLSRLENPFLDSLSERDIEGTFPDERLLRIVDEVPWFSDIANYLVGGVVPSDYTPHQRRKFFADLKYYFWEEPYLFRICADQVVRRCVPLSEGVEILKHCHSGPTGGHYSFNRTARKVLECGFFWPTLFKDALTFVQECDRCQRTGPVTKRDEMPQNFILACEVFDVWGIDFMGPFPGSKGNKFILVAVDYVSKWVEAEALPTNDARVVIRFLKKLFSRFGVPRVLISDRGTHFRNDPMTRLLAKYGVTHKGGVPYHPQTSGQVENSNRDIKTILEKTVETHRKDWSDKLDDALWALRTAYKTPIGTTPFHLVYGKACHLPVEIEHKAYWALKTLNRDLSLAGRERLWKLNELDEWRLMAYENSKISKERTKAYHDRHIKQGKEFCKGDQVLLFNPRMKIFKGKLKSRWSGPFVVSEVFPYGTVEIDHPEKGRFKVNGHHLKKYYGGPLEREREVTFVTNLER</sequence>